<evidence type="ECO:0000313" key="6">
    <source>
        <dbReference type="Proteomes" id="UP001458880"/>
    </source>
</evidence>
<evidence type="ECO:0000256" key="4">
    <source>
        <dbReference type="ARBA" id="ARBA00022729"/>
    </source>
</evidence>
<evidence type="ECO:0000313" key="5">
    <source>
        <dbReference type="EMBL" id="KAK9680931.1"/>
    </source>
</evidence>
<proteinExistence type="inferred from homology"/>
<accession>A0AAW1HWN7</accession>
<evidence type="ECO:0000256" key="3">
    <source>
        <dbReference type="ARBA" id="ARBA00022525"/>
    </source>
</evidence>
<keyword evidence="4" id="KW-0732">Signal</keyword>
<reference evidence="5 6" key="1">
    <citation type="journal article" date="2024" name="BMC Genomics">
        <title>De novo assembly and annotation of Popillia japonica's genome with initial clues to its potential as an invasive pest.</title>
        <authorList>
            <person name="Cucini C."/>
            <person name="Boschi S."/>
            <person name="Funari R."/>
            <person name="Cardaioli E."/>
            <person name="Iannotti N."/>
            <person name="Marturano G."/>
            <person name="Paoli F."/>
            <person name="Bruttini M."/>
            <person name="Carapelli A."/>
            <person name="Frati F."/>
            <person name="Nardi F."/>
        </authorList>
    </citation>
    <scope>NUCLEOTIDE SEQUENCE [LARGE SCALE GENOMIC DNA]</scope>
    <source>
        <strain evidence="5">DMR45628</strain>
    </source>
</reference>
<protein>
    <submittedName>
        <fullName evidence="5">Major royal jelly protein</fullName>
    </submittedName>
</protein>
<organism evidence="5 6">
    <name type="scientific">Popillia japonica</name>
    <name type="common">Japanese beetle</name>
    <dbReference type="NCBI Taxonomy" id="7064"/>
    <lineage>
        <taxon>Eukaryota</taxon>
        <taxon>Metazoa</taxon>
        <taxon>Ecdysozoa</taxon>
        <taxon>Arthropoda</taxon>
        <taxon>Hexapoda</taxon>
        <taxon>Insecta</taxon>
        <taxon>Pterygota</taxon>
        <taxon>Neoptera</taxon>
        <taxon>Endopterygota</taxon>
        <taxon>Coleoptera</taxon>
        <taxon>Polyphaga</taxon>
        <taxon>Scarabaeiformia</taxon>
        <taxon>Scarabaeidae</taxon>
        <taxon>Rutelinae</taxon>
        <taxon>Popillia</taxon>
    </lineage>
</organism>
<comment type="similarity">
    <text evidence="2">Belongs to the major royal jelly protein family.</text>
</comment>
<dbReference type="Gene3D" id="2.120.10.30">
    <property type="entry name" value="TolB, C-terminal domain"/>
    <property type="match status" value="2"/>
</dbReference>
<evidence type="ECO:0000256" key="2">
    <source>
        <dbReference type="ARBA" id="ARBA00009127"/>
    </source>
</evidence>
<dbReference type="PANTHER" id="PTHR10009">
    <property type="entry name" value="PROTEIN YELLOW-RELATED"/>
    <property type="match status" value="1"/>
</dbReference>
<sequence>MILYKRGYKKTASHYFRIKSGDLTVLATLFIAQTLAVCERNYITDLSFKVSGSHLTFPCESTKNIYLQSGRYISKNIIGTRMQIYKDEAFIALPRYRTGVPFTLAKFSLRTRGCVASLTPYPCWSLQEEGNCKAIQSAVDICIDQMDILWVLDSGICNTLEQPVRRCAPKLIGIELKTGQVVKMIDLSNFVTPESRLQYLVIDYAADGHAFAYISDAGARSIIVYNIMENKGYRVVLPKPCCACAPDVLYLCLVRRCCGNELFFTYLSGDKIYKVKCGFLQSGQAAGAIVECGIKPADRKIVFLGTDNGAAIFFRYKGESDIYIWNTETCFKSENGLLVQKGNECRLPTEVVPGYKRLMWVIESNFPDYVTNTVGCLGASVVVHPLVKTCD</sequence>
<dbReference type="EMBL" id="JASPKY010000858">
    <property type="protein sequence ID" value="KAK9680931.1"/>
    <property type="molecule type" value="Genomic_DNA"/>
</dbReference>
<gene>
    <name evidence="5" type="ORF">QE152_g38708</name>
</gene>
<dbReference type="Proteomes" id="UP001458880">
    <property type="component" value="Unassembled WGS sequence"/>
</dbReference>
<dbReference type="InterPro" id="IPR017996">
    <property type="entry name" value="MRJP/yellow-related"/>
</dbReference>
<dbReference type="Pfam" id="PF03022">
    <property type="entry name" value="MRJP"/>
    <property type="match status" value="1"/>
</dbReference>
<keyword evidence="6" id="KW-1185">Reference proteome</keyword>
<evidence type="ECO:0000256" key="1">
    <source>
        <dbReference type="ARBA" id="ARBA00004613"/>
    </source>
</evidence>
<dbReference type="GO" id="GO:0005576">
    <property type="term" value="C:extracellular region"/>
    <property type="evidence" value="ECO:0007669"/>
    <property type="project" value="UniProtKB-SubCell"/>
</dbReference>
<keyword evidence="3" id="KW-0964">Secreted</keyword>
<comment type="subcellular location">
    <subcellularLocation>
        <location evidence="1">Secreted</location>
    </subcellularLocation>
</comment>
<dbReference type="AlphaFoldDB" id="A0AAW1HWN7"/>
<comment type="caution">
    <text evidence="5">The sequence shown here is derived from an EMBL/GenBank/DDBJ whole genome shotgun (WGS) entry which is preliminary data.</text>
</comment>
<dbReference type="InterPro" id="IPR011042">
    <property type="entry name" value="6-blade_b-propeller_TolB-like"/>
</dbReference>
<name>A0AAW1HWN7_POPJA</name>
<dbReference type="PANTHER" id="PTHR10009:SF6">
    <property type="entry name" value="FI16876P1"/>
    <property type="match status" value="1"/>
</dbReference>